<dbReference type="FunFam" id="3.30.930.10:FF:000066">
    <property type="entry name" value="Proline--tRNA ligase"/>
    <property type="match status" value="1"/>
</dbReference>
<evidence type="ECO:0000313" key="12">
    <source>
        <dbReference type="EMBL" id="QNR69565.1"/>
    </source>
</evidence>
<organism evidence="12 13">
    <name type="scientific">Paenibacillus peoriae</name>
    <dbReference type="NCBI Taxonomy" id="59893"/>
    <lineage>
        <taxon>Bacteria</taxon>
        <taxon>Bacillati</taxon>
        <taxon>Bacillota</taxon>
        <taxon>Bacilli</taxon>
        <taxon>Bacillales</taxon>
        <taxon>Paenibacillaceae</taxon>
        <taxon>Paenibacillus</taxon>
    </lineage>
</organism>
<evidence type="ECO:0000256" key="4">
    <source>
        <dbReference type="ARBA" id="ARBA00022598"/>
    </source>
</evidence>
<dbReference type="InterPro" id="IPR002316">
    <property type="entry name" value="Pro-tRNA-ligase_IIa"/>
</dbReference>
<dbReference type="NCBIfam" id="NF006625">
    <property type="entry name" value="PRK09194.1"/>
    <property type="match status" value="1"/>
</dbReference>
<dbReference type="Proteomes" id="UP000516384">
    <property type="component" value="Chromosome"/>
</dbReference>
<dbReference type="GO" id="GO:0006433">
    <property type="term" value="P:prolyl-tRNA aminoacylation"/>
    <property type="evidence" value="ECO:0007669"/>
    <property type="project" value="UniProtKB-UniRule"/>
</dbReference>
<dbReference type="GO" id="GO:0004827">
    <property type="term" value="F:proline-tRNA ligase activity"/>
    <property type="evidence" value="ECO:0007669"/>
    <property type="project" value="UniProtKB-UniRule"/>
</dbReference>
<name>A0A7H0YEQ7_9BACL</name>
<dbReference type="PANTHER" id="PTHR42753:SF2">
    <property type="entry name" value="PROLINE--TRNA LIGASE"/>
    <property type="match status" value="1"/>
</dbReference>
<dbReference type="Pfam" id="PF03129">
    <property type="entry name" value="HGTP_anticodon"/>
    <property type="match status" value="1"/>
</dbReference>
<dbReference type="InterPro" id="IPR004500">
    <property type="entry name" value="Pro-tRNA-synth_IIa_bac-type"/>
</dbReference>
<dbReference type="Gene3D" id="3.40.50.800">
    <property type="entry name" value="Anticodon-binding domain"/>
    <property type="match status" value="1"/>
</dbReference>
<dbReference type="GO" id="GO:0140096">
    <property type="term" value="F:catalytic activity, acting on a protein"/>
    <property type="evidence" value="ECO:0007669"/>
    <property type="project" value="UniProtKB-ARBA"/>
</dbReference>
<dbReference type="HAMAP" id="MF_01569">
    <property type="entry name" value="Pro_tRNA_synth_type1"/>
    <property type="match status" value="1"/>
</dbReference>
<dbReference type="GO" id="GO:0005524">
    <property type="term" value="F:ATP binding"/>
    <property type="evidence" value="ECO:0007669"/>
    <property type="project" value="UniProtKB-UniRule"/>
</dbReference>
<dbReference type="GO" id="GO:0005829">
    <property type="term" value="C:cytosol"/>
    <property type="evidence" value="ECO:0007669"/>
    <property type="project" value="TreeGrafter"/>
</dbReference>
<feature type="domain" description="Aminoacyl-transfer RNA synthetases class-II family profile" evidence="11">
    <location>
        <begin position="38"/>
        <end position="479"/>
    </location>
</feature>
<evidence type="ECO:0000256" key="6">
    <source>
        <dbReference type="ARBA" id="ARBA00022840"/>
    </source>
</evidence>
<evidence type="ECO:0000256" key="1">
    <source>
        <dbReference type="ARBA" id="ARBA00004496"/>
    </source>
</evidence>
<dbReference type="EMBL" id="CP061172">
    <property type="protein sequence ID" value="QNR69565.1"/>
    <property type="molecule type" value="Genomic_DNA"/>
</dbReference>
<keyword evidence="8 10" id="KW-0030">Aminoacyl-tRNA synthetase</keyword>
<keyword evidence="7 10" id="KW-0648">Protein biosynthesis</keyword>
<protein>
    <recommendedName>
        <fullName evidence="10">Proline--tRNA ligase</fullName>
        <ecNumber evidence="10">6.1.1.15</ecNumber>
    </recommendedName>
    <alternativeName>
        <fullName evidence="10">Prolyl-tRNA synthetase</fullName>
        <shortName evidence="10">ProRS</shortName>
    </alternativeName>
</protein>
<keyword evidence="6 10" id="KW-0067">ATP-binding</keyword>
<comment type="catalytic activity">
    <reaction evidence="9 10">
        <text>tRNA(Pro) + L-proline + ATP = L-prolyl-tRNA(Pro) + AMP + diphosphate</text>
        <dbReference type="Rhea" id="RHEA:14305"/>
        <dbReference type="Rhea" id="RHEA-COMP:9700"/>
        <dbReference type="Rhea" id="RHEA-COMP:9702"/>
        <dbReference type="ChEBI" id="CHEBI:30616"/>
        <dbReference type="ChEBI" id="CHEBI:33019"/>
        <dbReference type="ChEBI" id="CHEBI:60039"/>
        <dbReference type="ChEBI" id="CHEBI:78442"/>
        <dbReference type="ChEBI" id="CHEBI:78532"/>
        <dbReference type="ChEBI" id="CHEBI:456215"/>
        <dbReference type="EC" id="6.1.1.15"/>
    </reaction>
</comment>
<keyword evidence="4 10" id="KW-0436">Ligase</keyword>
<dbReference type="InterPro" id="IPR050062">
    <property type="entry name" value="Pro-tRNA_synthetase"/>
</dbReference>
<gene>
    <name evidence="10" type="primary">proS</name>
    <name evidence="12" type="ORF">IAQ67_11420</name>
</gene>
<keyword evidence="5 10" id="KW-0547">Nucleotide-binding</keyword>
<evidence type="ECO:0000256" key="2">
    <source>
        <dbReference type="ARBA" id="ARBA00011738"/>
    </source>
</evidence>
<dbReference type="CDD" id="cd04334">
    <property type="entry name" value="ProRS-INS"/>
    <property type="match status" value="1"/>
</dbReference>
<dbReference type="PIRSF" id="PIRSF001535">
    <property type="entry name" value="ProRS_1"/>
    <property type="match status" value="1"/>
</dbReference>
<evidence type="ECO:0000256" key="9">
    <source>
        <dbReference type="ARBA" id="ARBA00047671"/>
    </source>
</evidence>
<dbReference type="Gene3D" id="3.90.960.10">
    <property type="entry name" value="YbaK/aminoacyl-tRNA synthetase-associated domain"/>
    <property type="match status" value="1"/>
</dbReference>
<dbReference type="GO" id="GO:0002161">
    <property type="term" value="F:aminoacyl-tRNA deacylase activity"/>
    <property type="evidence" value="ECO:0007669"/>
    <property type="project" value="InterPro"/>
</dbReference>
<evidence type="ECO:0000256" key="5">
    <source>
        <dbReference type="ARBA" id="ARBA00022741"/>
    </source>
</evidence>
<dbReference type="RefSeq" id="WP_190299230.1">
    <property type="nucleotide sequence ID" value="NZ_CP061172.1"/>
</dbReference>
<dbReference type="InterPro" id="IPR036621">
    <property type="entry name" value="Anticodon-bd_dom_sf"/>
</dbReference>
<comment type="function">
    <text evidence="10">Catalyzes the attachment of proline to tRNA(Pro) in a two-step reaction: proline is first activated by ATP to form Pro-AMP and then transferred to the acceptor end of tRNA(Pro). As ProRS can inadvertently accommodate and process non-cognate amino acids such as alanine and cysteine, to avoid such errors it has two additional distinct editing activities against alanine. One activity is designated as 'pretransfer' editing and involves the tRNA(Pro)-independent hydrolysis of activated Ala-AMP. The other activity is designated 'posttransfer' editing and involves deacylation of mischarged Ala-tRNA(Pro). The misacylated Cys-tRNA(Pro) is not edited by ProRS.</text>
</comment>
<dbReference type="SUPFAM" id="SSF55826">
    <property type="entry name" value="YbaK/ProRS associated domain"/>
    <property type="match status" value="1"/>
</dbReference>
<dbReference type="CDD" id="cd00779">
    <property type="entry name" value="ProRS_core_prok"/>
    <property type="match status" value="1"/>
</dbReference>
<dbReference type="InterPro" id="IPR023717">
    <property type="entry name" value="Pro-tRNA-Synthase_IIa_type1"/>
</dbReference>
<proteinExistence type="inferred from homology"/>
<dbReference type="AlphaFoldDB" id="A0A7H0YEQ7"/>
<dbReference type="InterPro" id="IPR033730">
    <property type="entry name" value="ProRS_core_prok"/>
</dbReference>
<accession>A0A7H0YEQ7</accession>
<dbReference type="EC" id="6.1.1.15" evidence="10"/>
<evidence type="ECO:0000256" key="7">
    <source>
        <dbReference type="ARBA" id="ARBA00022917"/>
    </source>
</evidence>
<dbReference type="GO" id="GO:0016740">
    <property type="term" value="F:transferase activity"/>
    <property type="evidence" value="ECO:0007669"/>
    <property type="project" value="UniProtKB-ARBA"/>
</dbReference>
<dbReference type="CDD" id="cd00861">
    <property type="entry name" value="ProRS_anticodon_short"/>
    <property type="match status" value="1"/>
</dbReference>
<comment type="subcellular location">
    <subcellularLocation>
        <location evidence="1 10">Cytoplasm</location>
    </subcellularLocation>
</comment>
<dbReference type="Pfam" id="PF00587">
    <property type="entry name" value="tRNA-synt_2b"/>
    <property type="match status" value="1"/>
</dbReference>
<dbReference type="Pfam" id="PF04073">
    <property type="entry name" value="tRNA_edit"/>
    <property type="match status" value="1"/>
</dbReference>
<dbReference type="PROSITE" id="PS50862">
    <property type="entry name" value="AA_TRNA_LIGASE_II"/>
    <property type="match status" value="1"/>
</dbReference>
<comment type="similarity">
    <text evidence="10">Belongs to the class-II aminoacyl-tRNA synthetase family. ProS type 1 subfamily.</text>
</comment>
<dbReference type="NCBIfam" id="TIGR00409">
    <property type="entry name" value="proS_fam_II"/>
    <property type="match status" value="1"/>
</dbReference>
<evidence type="ECO:0000313" key="13">
    <source>
        <dbReference type="Proteomes" id="UP000516384"/>
    </source>
</evidence>
<dbReference type="Gene3D" id="3.30.930.10">
    <property type="entry name" value="Bira Bifunctional Protein, Domain 2"/>
    <property type="match status" value="2"/>
</dbReference>
<dbReference type="InterPro" id="IPR002314">
    <property type="entry name" value="aa-tRNA-synt_IIb"/>
</dbReference>
<evidence type="ECO:0000256" key="10">
    <source>
        <dbReference type="HAMAP-Rule" id="MF_01569"/>
    </source>
</evidence>
<sequence>MRQSQLLLTTLREAPAEAEVISHQLMLRGGFIRQLAAGMYTYMPLGRRVLRKVEQIIRYEMDRAGAGELLMPVLQPMELWQESGRYDVYGPELMRLQDRHGREFALGPTHEEVITSLIRNEVNSYRKLPVTLYQIQTKFRDERRPRFGLLRSREFLMKDAYSFDAHWEGLDHTYWTMFQAYHRIFTRCGLNFRAVEADAGAIGGEGETHEFMALADIGEDTIVACTCCEYAANLEKAVARSSEKIEIAPVSDENEHVSHPSFNTAKMEKFHTPGLRTIDQLVESLHIEPEEIIKTLIYMADDQPVAVVVRGDHEVNEVKFKHILGGEKFEIASADTVSKATGTPSEFIGPYGLTIPVWVDYAVVQMSSGLAGANELDYHYRHVNPRRDIDLRHVADLRNVIEGDRCPRCDEGELKFYRGIEIGHVFKLGTKYSEKLGATFLDASGTEQAMIMGCYGIGVSRILSAIVEQNHDQNGMIWPYALAPFHVHIIPISVKDRLQMQIAEKLYNQLLDRGVEVLLDDREERPGVKFKDSDLVGIPVRIVVGKDAEHGKVELVERKSCNKKTIHIEDVERRILELH</sequence>
<dbReference type="InterPro" id="IPR004154">
    <property type="entry name" value="Anticodon-bd"/>
</dbReference>
<comment type="domain">
    <text evidence="10">Consists of three domains: the N-terminal catalytic domain, the editing domain and the C-terminal anticodon-binding domain.</text>
</comment>
<dbReference type="InterPro" id="IPR044140">
    <property type="entry name" value="ProRS_anticodon_short"/>
</dbReference>
<dbReference type="PANTHER" id="PTHR42753">
    <property type="entry name" value="MITOCHONDRIAL RIBOSOME PROTEIN L39/PROLYL-TRNA LIGASE FAMILY MEMBER"/>
    <property type="match status" value="1"/>
</dbReference>
<keyword evidence="3 10" id="KW-0963">Cytoplasm</keyword>
<dbReference type="InterPro" id="IPR036754">
    <property type="entry name" value="YbaK/aa-tRNA-synt-asso_dom_sf"/>
</dbReference>
<dbReference type="FunFam" id="3.40.50.800:FF:000011">
    <property type="entry name" value="Proline--tRNA ligase"/>
    <property type="match status" value="1"/>
</dbReference>
<dbReference type="PRINTS" id="PR01046">
    <property type="entry name" value="TRNASYNTHPRO"/>
</dbReference>
<dbReference type="FunFam" id="3.30.930.10:FF:000062">
    <property type="entry name" value="Proline--tRNA ligase"/>
    <property type="match status" value="1"/>
</dbReference>
<evidence type="ECO:0000256" key="3">
    <source>
        <dbReference type="ARBA" id="ARBA00022490"/>
    </source>
</evidence>
<dbReference type="SUPFAM" id="SSF55681">
    <property type="entry name" value="Class II aaRS and biotin synthetases"/>
    <property type="match status" value="1"/>
</dbReference>
<evidence type="ECO:0000259" key="11">
    <source>
        <dbReference type="PROSITE" id="PS50862"/>
    </source>
</evidence>
<dbReference type="InterPro" id="IPR007214">
    <property type="entry name" value="YbaK/aa-tRNA-synth-assoc-dom"/>
</dbReference>
<dbReference type="InterPro" id="IPR006195">
    <property type="entry name" value="aa-tRNA-synth_II"/>
</dbReference>
<reference evidence="12 13" key="1">
    <citation type="submission" date="2020-09" db="EMBL/GenBank/DDBJ databases">
        <title>Characterization of Paenibacillus peoriae strain ZF390 with broad-spectrum antimicrobial activity as a potential biocontrol agent.</title>
        <authorList>
            <person name="Li L."/>
            <person name="Zhao Y."/>
            <person name="Li B."/>
            <person name="Xie X."/>
        </authorList>
    </citation>
    <scope>NUCLEOTIDE SEQUENCE [LARGE SCALE GENOMIC DNA]</scope>
    <source>
        <strain evidence="12 13">ZF390</strain>
    </source>
</reference>
<dbReference type="SUPFAM" id="SSF52954">
    <property type="entry name" value="Class II aaRS ABD-related"/>
    <property type="match status" value="1"/>
</dbReference>
<comment type="subunit">
    <text evidence="2 10">Homodimer.</text>
</comment>
<evidence type="ECO:0000256" key="8">
    <source>
        <dbReference type="ARBA" id="ARBA00023146"/>
    </source>
</evidence>
<dbReference type="InterPro" id="IPR045864">
    <property type="entry name" value="aa-tRNA-synth_II/BPL/LPL"/>
</dbReference>